<protein>
    <recommendedName>
        <fullName evidence="8">Pseudouridylate synthase</fullName>
    </recommendedName>
</protein>
<dbReference type="Pfam" id="PF04227">
    <property type="entry name" value="Indigoidine_A"/>
    <property type="match status" value="1"/>
</dbReference>
<evidence type="ECO:0000256" key="4">
    <source>
        <dbReference type="ARBA" id="ARBA00023239"/>
    </source>
</evidence>
<dbReference type="GO" id="GO:0005737">
    <property type="term" value="C:cytoplasm"/>
    <property type="evidence" value="ECO:0007669"/>
    <property type="project" value="TreeGrafter"/>
</dbReference>
<keyword evidence="7" id="KW-1185">Reference proteome</keyword>
<evidence type="ECO:0000256" key="5">
    <source>
        <dbReference type="ARBA" id="ARBA00023295"/>
    </source>
</evidence>
<dbReference type="SUPFAM" id="SSF110581">
    <property type="entry name" value="Indigoidine synthase A-like"/>
    <property type="match status" value="1"/>
</dbReference>
<evidence type="ECO:0000256" key="2">
    <source>
        <dbReference type="ARBA" id="ARBA00022801"/>
    </source>
</evidence>
<reference evidence="6" key="1">
    <citation type="submission" date="2021-01" db="EMBL/GenBank/DDBJ databases">
        <authorList>
            <person name="Eckstrom K.M.E."/>
        </authorList>
    </citation>
    <scope>NUCLEOTIDE SEQUENCE</scope>
    <source>
        <strain evidence="6">UVCC 0001</strain>
    </source>
</reference>
<keyword evidence="4" id="KW-0456">Lyase</keyword>
<comment type="caution">
    <text evidence="6">The sequence shown here is derived from an EMBL/GenBank/DDBJ whole genome shotgun (WGS) entry which is preliminary data.</text>
</comment>
<proteinExistence type="inferred from homology"/>
<dbReference type="Gene3D" id="3.40.1790.10">
    <property type="entry name" value="Indigoidine synthase domain"/>
    <property type="match status" value="2"/>
</dbReference>
<dbReference type="PANTHER" id="PTHR42909">
    <property type="entry name" value="ZGC:136858"/>
    <property type="match status" value="1"/>
</dbReference>
<evidence type="ECO:0000256" key="1">
    <source>
        <dbReference type="ARBA" id="ARBA00022723"/>
    </source>
</evidence>
<dbReference type="GO" id="GO:0004730">
    <property type="term" value="F:pseudouridylate synthase activity"/>
    <property type="evidence" value="ECO:0007669"/>
    <property type="project" value="InterPro"/>
</dbReference>
<evidence type="ECO:0000313" key="6">
    <source>
        <dbReference type="EMBL" id="KAK2080807.1"/>
    </source>
</evidence>
<dbReference type="EMBL" id="JASFZW010000001">
    <property type="protein sequence ID" value="KAK2080807.1"/>
    <property type="molecule type" value="Genomic_DNA"/>
</dbReference>
<dbReference type="Proteomes" id="UP001255856">
    <property type="component" value="Unassembled WGS sequence"/>
</dbReference>
<keyword evidence="1" id="KW-0479">Metal-binding</keyword>
<dbReference type="GO" id="GO:0016798">
    <property type="term" value="F:hydrolase activity, acting on glycosyl bonds"/>
    <property type="evidence" value="ECO:0007669"/>
    <property type="project" value="UniProtKB-KW"/>
</dbReference>
<evidence type="ECO:0000313" key="7">
    <source>
        <dbReference type="Proteomes" id="UP001255856"/>
    </source>
</evidence>
<sequence length="287" mass="29375">MGRTGVRVHPEVQEALAAGRGVVALESTIISHGMPWPANVETALRVEEAVRAAGAVPATIAVLGGVPAVGLGRDELERIGRRGTAVRKTSCRDLAAVVAAGADGSTTVAATMHLAAAAGVEVFVTGGLGGVHRGGESSMDVSADLTELGRTRGVPVVALAADEFPAFFTPHSGCAAPLRVETPEQMAAVSLAQERLGLRSGLVLGVPIPAHLAAEGSEVEAATQQALAEAEEQGVHGAAVTPFLLERIRQLTEGRSLAANVQLILNNARVGAQLAVELARLRAEESR</sequence>
<keyword evidence="5" id="KW-0326">Glycosidase</keyword>
<dbReference type="HAMAP" id="MF_01876">
    <property type="entry name" value="PsiMP_glycosidase"/>
    <property type="match status" value="1"/>
</dbReference>
<accession>A0AAD9MK22</accession>
<dbReference type="GO" id="GO:0046872">
    <property type="term" value="F:metal ion binding"/>
    <property type="evidence" value="ECO:0007669"/>
    <property type="project" value="UniProtKB-KW"/>
</dbReference>
<dbReference type="InterPro" id="IPR022830">
    <property type="entry name" value="Indigdn_synthA-like"/>
</dbReference>
<dbReference type="AlphaFoldDB" id="A0AAD9MK22"/>
<evidence type="ECO:0000256" key="3">
    <source>
        <dbReference type="ARBA" id="ARBA00023211"/>
    </source>
</evidence>
<name>A0AAD9MK22_PROWI</name>
<dbReference type="InterPro" id="IPR007342">
    <property type="entry name" value="PsuG"/>
</dbReference>
<keyword evidence="3" id="KW-0464">Manganese</keyword>
<organism evidence="6 7">
    <name type="scientific">Prototheca wickerhamii</name>
    <dbReference type="NCBI Taxonomy" id="3111"/>
    <lineage>
        <taxon>Eukaryota</taxon>
        <taxon>Viridiplantae</taxon>
        <taxon>Chlorophyta</taxon>
        <taxon>core chlorophytes</taxon>
        <taxon>Trebouxiophyceae</taxon>
        <taxon>Chlorellales</taxon>
        <taxon>Chlorellaceae</taxon>
        <taxon>Prototheca</taxon>
    </lineage>
</organism>
<gene>
    <name evidence="6" type="ORF">QBZ16_000661</name>
</gene>
<evidence type="ECO:0008006" key="8">
    <source>
        <dbReference type="Google" id="ProtNLM"/>
    </source>
</evidence>
<dbReference type="PANTHER" id="PTHR42909:SF1">
    <property type="entry name" value="CARBOHYDRATE KINASE PFKB DOMAIN-CONTAINING PROTEIN"/>
    <property type="match status" value="1"/>
</dbReference>
<keyword evidence="2" id="KW-0378">Hydrolase</keyword>